<comment type="caution">
    <text evidence="2">The sequence shown here is derived from an EMBL/GenBank/DDBJ whole genome shotgun (WGS) entry which is preliminary data.</text>
</comment>
<reference evidence="2 3" key="1">
    <citation type="submission" date="2023-04" db="EMBL/GenBank/DDBJ databases">
        <title>A long-awaited taxogenomic arrangement of the family Halomonadaceae.</title>
        <authorList>
            <person name="De La Haba R."/>
            <person name="Chuvochina M."/>
            <person name="Wittouck S."/>
            <person name="Arahal D.R."/>
            <person name="Sanchez-Porro C."/>
            <person name="Hugenholtz P."/>
            <person name="Ventosa A."/>
        </authorList>
    </citation>
    <scope>NUCLEOTIDE SEQUENCE [LARGE SCALE GENOMIC DNA]</scope>
    <source>
        <strain evidence="2 3">DSM 22428</strain>
    </source>
</reference>
<evidence type="ECO:0000313" key="3">
    <source>
        <dbReference type="Proteomes" id="UP001269375"/>
    </source>
</evidence>
<gene>
    <name evidence="2" type="ORF">QC825_04095</name>
</gene>
<dbReference type="EMBL" id="JARWAO010000002">
    <property type="protein sequence ID" value="MDR5895257.1"/>
    <property type="molecule type" value="Genomic_DNA"/>
</dbReference>
<evidence type="ECO:0000256" key="1">
    <source>
        <dbReference type="SAM" id="Phobius"/>
    </source>
</evidence>
<keyword evidence="3" id="KW-1185">Reference proteome</keyword>
<proteinExistence type="predicted"/>
<sequence>MTTQTQTFPGSTHLFSALTVLITGLISWAGQTLMATHDMALRHEVQLSIQGRMSPSTPDQYPESLWVVLAEQEERNYRELLSRIKQQRDNTSLVEVQR</sequence>
<keyword evidence="1" id="KW-1133">Transmembrane helix</keyword>
<accession>A0ABU1GUV0</accession>
<feature type="transmembrane region" description="Helical" evidence="1">
    <location>
        <begin position="12"/>
        <end position="30"/>
    </location>
</feature>
<dbReference type="Proteomes" id="UP001269375">
    <property type="component" value="Unassembled WGS sequence"/>
</dbReference>
<keyword evidence="1" id="KW-0472">Membrane</keyword>
<evidence type="ECO:0000313" key="2">
    <source>
        <dbReference type="EMBL" id="MDR5895257.1"/>
    </source>
</evidence>
<organism evidence="2 3">
    <name type="scientific">Larsenimonas suaedae</name>
    <dbReference type="NCBI Taxonomy" id="1851019"/>
    <lineage>
        <taxon>Bacteria</taxon>
        <taxon>Pseudomonadati</taxon>
        <taxon>Pseudomonadota</taxon>
        <taxon>Gammaproteobacteria</taxon>
        <taxon>Oceanospirillales</taxon>
        <taxon>Halomonadaceae</taxon>
        <taxon>Larsenimonas</taxon>
    </lineage>
</organism>
<name>A0ABU1GUV0_9GAMM</name>
<protein>
    <submittedName>
        <fullName evidence="2">Uncharacterized protein</fullName>
    </submittedName>
</protein>
<keyword evidence="1" id="KW-0812">Transmembrane</keyword>
<dbReference type="RefSeq" id="WP_251590689.1">
    <property type="nucleotide sequence ID" value="NZ_JAMLJI010000001.1"/>
</dbReference>